<dbReference type="PROSITE" id="PS51257">
    <property type="entry name" value="PROKAR_LIPOPROTEIN"/>
    <property type="match status" value="1"/>
</dbReference>
<dbReference type="PANTHER" id="PTHR32305:SF15">
    <property type="entry name" value="PROTEIN RHSA-RELATED"/>
    <property type="match status" value="1"/>
</dbReference>
<dbReference type="Gene3D" id="2.180.10.10">
    <property type="entry name" value="RHS repeat-associated core"/>
    <property type="match status" value="1"/>
</dbReference>
<evidence type="ECO:0000259" key="3">
    <source>
        <dbReference type="Pfam" id="PF25023"/>
    </source>
</evidence>
<feature type="domain" description="Teneurin-like YD-shell" evidence="3">
    <location>
        <begin position="30"/>
        <end position="111"/>
    </location>
</feature>
<evidence type="ECO:0000313" key="5">
    <source>
        <dbReference type="Proteomes" id="UP000484015"/>
    </source>
</evidence>
<feature type="signal peptide" evidence="2">
    <location>
        <begin position="1"/>
        <end position="24"/>
    </location>
</feature>
<dbReference type="EMBL" id="WNLA01000023">
    <property type="protein sequence ID" value="MTW05337.1"/>
    <property type="molecule type" value="Genomic_DNA"/>
</dbReference>
<dbReference type="PANTHER" id="PTHR32305">
    <property type="match status" value="1"/>
</dbReference>
<keyword evidence="1" id="KW-0677">Repeat</keyword>
<evidence type="ECO:0000256" key="2">
    <source>
        <dbReference type="SAM" id="SignalP"/>
    </source>
</evidence>
<dbReference type="Pfam" id="PF25023">
    <property type="entry name" value="TEN_YD-shell"/>
    <property type="match status" value="1"/>
</dbReference>
<comment type="caution">
    <text evidence="4">The sequence shown here is derived from an EMBL/GenBank/DDBJ whole genome shotgun (WGS) entry which is preliminary data.</text>
</comment>
<dbReference type="PRINTS" id="PR00394">
    <property type="entry name" value="RHSPROTEIN"/>
</dbReference>
<dbReference type="AlphaFoldDB" id="A0A6L6Q6D4"/>
<organism evidence="4 5">
    <name type="scientific">Pseudoduganella ginsengisoli</name>
    <dbReference type="NCBI Taxonomy" id="1462440"/>
    <lineage>
        <taxon>Bacteria</taxon>
        <taxon>Pseudomonadati</taxon>
        <taxon>Pseudomonadota</taxon>
        <taxon>Betaproteobacteria</taxon>
        <taxon>Burkholderiales</taxon>
        <taxon>Oxalobacteraceae</taxon>
        <taxon>Telluria group</taxon>
        <taxon>Pseudoduganella</taxon>
    </lineage>
</organism>
<accession>A0A6L6Q6D4</accession>
<dbReference type="RefSeq" id="WP_155441689.1">
    <property type="nucleotide sequence ID" value="NZ_WNLA01000023.1"/>
</dbReference>
<dbReference type="InterPro" id="IPR056823">
    <property type="entry name" value="TEN-like_YD-shell"/>
</dbReference>
<evidence type="ECO:0000313" key="4">
    <source>
        <dbReference type="EMBL" id="MTW05337.1"/>
    </source>
</evidence>
<dbReference type="InterPro" id="IPR022385">
    <property type="entry name" value="Rhs_assc_core"/>
</dbReference>
<keyword evidence="2" id="KW-0732">Signal</keyword>
<dbReference type="OrthoDB" id="3078518at2"/>
<sequence>MNKQMMKCLALLLVWLGCMTGVRAAGEAAVYYLQTDQLNTPRVITDQSQAVVWKWESDGFGSIPPNEQPGTAQAFVFNPRFAGQYFDRESNLYYNYYRDYDPQAGRYMQSDPIGLGGGINTYAYVNGSPLNTIDPTGEVGVLAPAAAAATASEGAALSSNPVGWVIAAGLGGAYVGTLIYDNFEPQISKATSWAFGDPTMVLPPNVLIAGNGGVGNSSGIGTNTPYKHCRDLKGRPGWIECKDKKSGKWIPKPAPPGWPFKKEICEVVR</sequence>
<evidence type="ECO:0000256" key="1">
    <source>
        <dbReference type="ARBA" id="ARBA00022737"/>
    </source>
</evidence>
<dbReference type="InterPro" id="IPR050708">
    <property type="entry name" value="T6SS_VgrG/RHS"/>
</dbReference>
<keyword evidence="5" id="KW-1185">Reference proteome</keyword>
<proteinExistence type="predicted"/>
<protein>
    <recommendedName>
        <fullName evidence="3">Teneurin-like YD-shell domain-containing protein</fullName>
    </recommendedName>
</protein>
<feature type="chain" id="PRO_5026692996" description="Teneurin-like YD-shell domain-containing protein" evidence="2">
    <location>
        <begin position="25"/>
        <end position="269"/>
    </location>
</feature>
<gene>
    <name evidence="4" type="ORF">GM668_24970</name>
</gene>
<name>A0A6L6Q6D4_9BURK</name>
<dbReference type="NCBIfam" id="TIGR03696">
    <property type="entry name" value="Rhs_assc_core"/>
    <property type="match status" value="1"/>
</dbReference>
<reference evidence="4 5" key="1">
    <citation type="submission" date="2019-11" db="EMBL/GenBank/DDBJ databases">
        <title>Type strains purchased from KCTC, JCM and DSMZ.</title>
        <authorList>
            <person name="Lu H."/>
        </authorList>
    </citation>
    <scope>NUCLEOTIDE SEQUENCE [LARGE SCALE GENOMIC DNA]</scope>
    <source>
        <strain evidence="4 5">KCTC 42409</strain>
    </source>
</reference>
<dbReference type="Proteomes" id="UP000484015">
    <property type="component" value="Unassembled WGS sequence"/>
</dbReference>